<dbReference type="OrthoDB" id="281327at2"/>
<reference evidence="1 2" key="1">
    <citation type="submission" date="2019-02" db="EMBL/GenBank/DDBJ databases">
        <title>Deep-cultivation of Planctomycetes and their phenomic and genomic characterization uncovers novel biology.</title>
        <authorList>
            <person name="Wiegand S."/>
            <person name="Jogler M."/>
            <person name="Boedeker C."/>
            <person name="Pinto D."/>
            <person name="Vollmers J."/>
            <person name="Rivas-Marin E."/>
            <person name="Kohn T."/>
            <person name="Peeters S.H."/>
            <person name="Heuer A."/>
            <person name="Rast P."/>
            <person name="Oberbeckmann S."/>
            <person name="Bunk B."/>
            <person name="Jeske O."/>
            <person name="Meyerdierks A."/>
            <person name="Storesund J.E."/>
            <person name="Kallscheuer N."/>
            <person name="Luecker S."/>
            <person name="Lage O.M."/>
            <person name="Pohl T."/>
            <person name="Merkel B.J."/>
            <person name="Hornburger P."/>
            <person name="Mueller R.-W."/>
            <person name="Bruemmer F."/>
            <person name="Labrenz M."/>
            <person name="Spormann A.M."/>
            <person name="Op den Camp H."/>
            <person name="Overmann J."/>
            <person name="Amann R."/>
            <person name="Jetten M.S.M."/>
            <person name="Mascher T."/>
            <person name="Medema M.H."/>
            <person name="Devos D.P."/>
            <person name="Kaster A.-K."/>
            <person name="Ovreas L."/>
            <person name="Rohde M."/>
            <person name="Galperin M.Y."/>
            <person name="Jogler C."/>
        </authorList>
    </citation>
    <scope>NUCLEOTIDE SEQUENCE [LARGE SCALE GENOMIC DNA]</scope>
    <source>
        <strain evidence="1 2">HG15A2</strain>
    </source>
</reference>
<dbReference type="AlphaFoldDB" id="A0A517N0I2"/>
<sequence length="66" mass="7863">MSSKETRDDSNVPDPIAEMMRIKYELGKKMDFDVDRIFEDIQRHQRESGCEYITLPKREQTPQISE</sequence>
<protein>
    <submittedName>
        <fullName evidence="1">Uncharacterized protein</fullName>
    </submittedName>
</protein>
<proteinExistence type="predicted"/>
<dbReference type="Proteomes" id="UP000319852">
    <property type="component" value="Chromosome"/>
</dbReference>
<gene>
    <name evidence="1" type="ORF">HG15A2_39810</name>
</gene>
<name>A0A517N0I2_9BACT</name>
<dbReference type="RefSeq" id="WP_145062258.1">
    <property type="nucleotide sequence ID" value="NZ_CP036263.1"/>
</dbReference>
<evidence type="ECO:0000313" key="2">
    <source>
        <dbReference type="Proteomes" id="UP000319852"/>
    </source>
</evidence>
<evidence type="ECO:0000313" key="1">
    <source>
        <dbReference type="EMBL" id="QDT00642.1"/>
    </source>
</evidence>
<keyword evidence="2" id="KW-1185">Reference proteome</keyword>
<dbReference type="KEGG" id="amob:HG15A2_39810"/>
<accession>A0A517N0I2</accession>
<organism evidence="1 2">
    <name type="scientific">Adhaeretor mobilis</name>
    <dbReference type="NCBI Taxonomy" id="1930276"/>
    <lineage>
        <taxon>Bacteria</taxon>
        <taxon>Pseudomonadati</taxon>
        <taxon>Planctomycetota</taxon>
        <taxon>Planctomycetia</taxon>
        <taxon>Pirellulales</taxon>
        <taxon>Lacipirellulaceae</taxon>
        <taxon>Adhaeretor</taxon>
    </lineage>
</organism>
<dbReference type="EMBL" id="CP036263">
    <property type="protein sequence ID" value="QDT00642.1"/>
    <property type="molecule type" value="Genomic_DNA"/>
</dbReference>